<protein>
    <submittedName>
        <fullName evidence="2">Sulfur carrier protein ThiS</fullName>
    </submittedName>
</protein>
<organism evidence="2 3">
    <name type="scientific">Rhizobium esperanzae</name>
    <dbReference type="NCBI Taxonomy" id="1967781"/>
    <lineage>
        <taxon>Bacteria</taxon>
        <taxon>Pseudomonadati</taxon>
        <taxon>Pseudomonadota</taxon>
        <taxon>Alphaproteobacteria</taxon>
        <taxon>Hyphomicrobiales</taxon>
        <taxon>Rhizobiaceae</taxon>
        <taxon>Rhizobium/Agrobacterium group</taxon>
        <taxon>Rhizobium</taxon>
    </lineage>
</organism>
<keyword evidence="1" id="KW-0472">Membrane</keyword>
<reference evidence="2 3" key="1">
    <citation type="submission" date="2020-08" db="EMBL/GenBank/DDBJ databases">
        <title>Genomic Encyclopedia of Type Strains, Phase IV (KMG-V): Genome sequencing to study the core and pangenomes of soil and plant-associated prokaryotes.</title>
        <authorList>
            <person name="Whitman W."/>
        </authorList>
    </citation>
    <scope>NUCLEOTIDE SEQUENCE [LARGE SCALE GENOMIC DNA]</scope>
    <source>
        <strain evidence="2 3">SEMIA 4089</strain>
    </source>
</reference>
<keyword evidence="1" id="KW-0812">Transmembrane</keyword>
<evidence type="ECO:0000256" key="1">
    <source>
        <dbReference type="SAM" id="Phobius"/>
    </source>
</evidence>
<keyword evidence="1" id="KW-1133">Transmembrane helix</keyword>
<gene>
    <name evidence="2" type="ORF">GGD57_003253</name>
</gene>
<dbReference type="RefSeq" id="WP_184471248.1">
    <property type="nucleotide sequence ID" value="NZ_JACIFY010000011.1"/>
</dbReference>
<feature type="transmembrane region" description="Helical" evidence="1">
    <location>
        <begin position="125"/>
        <end position="145"/>
    </location>
</feature>
<name>A0A7W6R592_9HYPH</name>
<feature type="transmembrane region" description="Helical" evidence="1">
    <location>
        <begin position="97"/>
        <end position="119"/>
    </location>
</feature>
<comment type="caution">
    <text evidence="2">The sequence shown here is derived from an EMBL/GenBank/DDBJ whole genome shotgun (WGS) entry which is preliminary data.</text>
</comment>
<dbReference type="Proteomes" id="UP000540909">
    <property type="component" value="Unassembled WGS sequence"/>
</dbReference>
<dbReference type="AlphaFoldDB" id="A0A7W6R592"/>
<evidence type="ECO:0000313" key="2">
    <source>
        <dbReference type="EMBL" id="MBB4236663.1"/>
    </source>
</evidence>
<evidence type="ECO:0000313" key="3">
    <source>
        <dbReference type="Proteomes" id="UP000540909"/>
    </source>
</evidence>
<sequence>MRNEIVLAQPIAELIPPGEAVDVYFRSSPLRSHREHLQVPAGLSVSEIIALCGIKPGRLHVSIGPDAVYEKYWSRVRVKPGATVTIIKVPGKGALRAIAGLVVALVAAVAAPWLVGALLPGMAGTAAASVATGLIGAGIMSAGMLQVNPLLSHPGGSLSSLTDTRKRCFDQAHVLQIIKNNSFNDIVRAA</sequence>
<dbReference type="EMBL" id="JACIFY010000011">
    <property type="protein sequence ID" value="MBB4236663.1"/>
    <property type="molecule type" value="Genomic_DNA"/>
</dbReference>
<accession>A0A7W6R592</accession>
<proteinExistence type="predicted"/>